<evidence type="ECO:0000259" key="1">
    <source>
        <dbReference type="Pfam" id="PF14065"/>
    </source>
</evidence>
<organism evidence="2 3">
    <name type="scientific">Chryseobacterium formosus</name>
    <dbReference type="NCBI Taxonomy" id="1537363"/>
    <lineage>
        <taxon>Bacteria</taxon>
        <taxon>Pseudomonadati</taxon>
        <taxon>Bacteroidota</taxon>
        <taxon>Flavobacteriia</taxon>
        <taxon>Flavobacteriales</taxon>
        <taxon>Weeksellaceae</taxon>
        <taxon>Chryseobacterium group</taxon>
        <taxon>Chryseobacterium</taxon>
    </lineage>
</organism>
<name>A0ABT3XUG4_9FLAO</name>
<comment type="caution">
    <text evidence="2">The sequence shown here is derived from an EMBL/GenBank/DDBJ whole genome shotgun (WGS) entry which is preliminary data.</text>
</comment>
<sequence length="196" mass="21887">MIDKVLTVLKNKLNSQDGLWDPNVPDDVDIATVNNIAKNDEEDASGINDKVVITLLNVEEESIMKNASRYTPVKVGNTVTGYELESPPAYLNLYVMIAANRSSYDRALINISKTIEVFQVNNTLTYVDSTPSKSFSFRIELHTIPFEQLSYVWGLLGGKIMPSAFYKISVIKIAPNLPAKDIELIDKVNIKSFKVD</sequence>
<reference evidence="2" key="1">
    <citation type="submission" date="2022-10" db="EMBL/GenBank/DDBJ databases">
        <title>Chryseobacterium sp. nov., a novel bacterial species.</title>
        <authorList>
            <person name="Cao Y."/>
        </authorList>
    </citation>
    <scope>NUCLEOTIDE SEQUENCE</scope>
    <source>
        <strain evidence="2">CCTCC AB2015118</strain>
    </source>
</reference>
<evidence type="ECO:0000313" key="2">
    <source>
        <dbReference type="EMBL" id="MCX8525303.1"/>
    </source>
</evidence>
<protein>
    <submittedName>
        <fullName evidence="2">DUF4255 domain-containing protein</fullName>
    </submittedName>
</protein>
<keyword evidence="3" id="KW-1185">Reference proteome</keyword>
<proteinExistence type="predicted"/>
<dbReference type="Pfam" id="PF14065">
    <property type="entry name" value="Pvc16_N"/>
    <property type="match status" value="1"/>
</dbReference>
<feature type="domain" description="Pvc16 N-terminal" evidence="1">
    <location>
        <begin position="5"/>
        <end position="180"/>
    </location>
</feature>
<accession>A0ABT3XUG4</accession>
<dbReference type="InterPro" id="IPR025351">
    <property type="entry name" value="Pvc16_N"/>
</dbReference>
<gene>
    <name evidence="2" type="ORF">OF897_15400</name>
</gene>
<dbReference type="EMBL" id="JAOVZW010000019">
    <property type="protein sequence ID" value="MCX8525303.1"/>
    <property type="molecule type" value="Genomic_DNA"/>
</dbReference>
<dbReference type="RefSeq" id="WP_267266566.1">
    <property type="nucleotide sequence ID" value="NZ_JAOVZW010000019.1"/>
</dbReference>
<dbReference type="Proteomes" id="UP001073122">
    <property type="component" value="Unassembled WGS sequence"/>
</dbReference>
<evidence type="ECO:0000313" key="3">
    <source>
        <dbReference type="Proteomes" id="UP001073122"/>
    </source>
</evidence>